<dbReference type="SMART" id="SM00567">
    <property type="entry name" value="EZ_HEAT"/>
    <property type="match status" value="3"/>
</dbReference>
<keyword evidence="3" id="KW-1185">Reference proteome</keyword>
<dbReference type="Proteomes" id="UP000321523">
    <property type="component" value="Unassembled WGS sequence"/>
</dbReference>
<dbReference type="EMBL" id="BJYZ01000002">
    <property type="protein sequence ID" value="GEO36310.1"/>
    <property type="molecule type" value="Genomic_DNA"/>
</dbReference>
<dbReference type="InterPro" id="IPR016024">
    <property type="entry name" value="ARM-type_fold"/>
</dbReference>
<protein>
    <recommendedName>
        <fullName evidence="4">PBS lyase</fullName>
    </recommendedName>
</protein>
<dbReference type="Pfam" id="PF03130">
    <property type="entry name" value="HEAT_PBS"/>
    <property type="match status" value="1"/>
</dbReference>
<sequence>MKKRRETNQLDLFAQRQGTIPPVEPSSVASSGPSPEPSAAEGVPLRPIGEWPTDHLLDALNLHLYAEPPDDPPLVASIVELGERGEPRAVPLLIRTCRRFAGFDARQPAAEVAAALDALAKIGPASAAVPLIDLIRRGLFSPASTVAALDCFGKLRCRQGADLIPAGLGHEAPIVRQAACALAASLHRREDTKLLEPLLSDLDRGVAKSARLALGALGYKPAREPLEELLDRATPIDIPLVAQALIAVADDDTPVKLARAAERCDEEGRCAIVAALGAMETPNAVAQLIRLSRDGRPVVRLAVIEALGRHEDDRIVPALGALTRDSDAEVIEAAEAALKSFDASPEW</sequence>
<dbReference type="Pfam" id="PF13646">
    <property type="entry name" value="HEAT_2"/>
    <property type="match status" value="1"/>
</dbReference>
<organism evidence="2 3">
    <name type="scientific">Skermanella aerolata</name>
    <dbReference type="NCBI Taxonomy" id="393310"/>
    <lineage>
        <taxon>Bacteria</taxon>
        <taxon>Pseudomonadati</taxon>
        <taxon>Pseudomonadota</taxon>
        <taxon>Alphaproteobacteria</taxon>
        <taxon>Rhodospirillales</taxon>
        <taxon>Azospirillaceae</taxon>
        <taxon>Skermanella</taxon>
    </lineage>
</organism>
<evidence type="ECO:0000256" key="1">
    <source>
        <dbReference type="SAM" id="MobiDB-lite"/>
    </source>
</evidence>
<dbReference type="PANTHER" id="PTHR12697:SF5">
    <property type="entry name" value="DEOXYHYPUSINE HYDROXYLASE"/>
    <property type="match status" value="1"/>
</dbReference>
<comment type="caution">
    <text evidence="2">The sequence shown here is derived from an EMBL/GenBank/DDBJ whole genome shotgun (WGS) entry which is preliminary data.</text>
</comment>
<proteinExistence type="predicted"/>
<evidence type="ECO:0000313" key="3">
    <source>
        <dbReference type="Proteomes" id="UP000321523"/>
    </source>
</evidence>
<dbReference type="SUPFAM" id="SSF48371">
    <property type="entry name" value="ARM repeat"/>
    <property type="match status" value="1"/>
</dbReference>
<dbReference type="AlphaFoldDB" id="A0A512DJE3"/>
<feature type="region of interest" description="Disordered" evidence="1">
    <location>
        <begin position="1"/>
        <end position="43"/>
    </location>
</feature>
<dbReference type="PANTHER" id="PTHR12697">
    <property type="entry name" value="PBS LYASE HEAT-LIKE PROTEIN"/>
    <property type="match status" value="1"/>
</dbReference>
<evidence type="ECO:0000313" key="2">
    <source>
        <dbReference type="EMBL" id="GEO36310.1"/>
    </source>
</evidence>
<accession>A0A512DJE3</accession>
<dbReference type="Gene3D" id="1.25.10.10">
    <property type="entry name" value="Leucine-rich Repeat Variant"/>
    <property type="match status" value="2"/>
</dbReference>
<name>A0A512DJE3_9PROT</name>
<feature type="compositionally biased region" description="Low complexity" evidence="1">
    <location>
        <begin position="25"/>
        <end position="42"/>
    </location>
</feature>
<reference evidence="2 3" key="1">
    <citation type="submission" date="2019-07" db="EMBL/GenBank/DDBJ databases">
        <title>Whole genome shotgun sequence of Skermanella aerolata NBRC 106429.</title>
        <authorList>
            <person name="Hosoyama A."/>
            <person name="Uohara A."/>
            <person name="Ohji S."/>
            <person name="Ichikawa N."/>
        </authorList>
    </citation>
    <scope>NUCLEOTIDE SEQUENCE [LARGE SCALE GENOMIC DNA]</scope>
    <source>
        <strain evidence="2 3">NBRC 106429</strain>
    </source>
</reference>
<gene>
    <name evidence="2" type="ORF">SAE02_04580</name>
</gene>
<dbReference type="InterPro" id="IPR011989">
    <property type="entry name" value="ARM-like"/>
</dbReference>
<dbReference type="InterPro" id="IPR004155">
    <property type="entry name" value="PBS_lyase_HEAT"/>
</dbReference>
<dbReference type="RefSeq" id="WP_044425546.1">
    <property type="nucleotide sequence ID" value="NZ_BJYZ01000002.1"/>
</dbReference>
<evidence type="ECO:0008006" key="4">
    <source>
        <dbReference type="Google" id="ProtNLM"/>
    </source>
</evidence>
<dbReference type="GO" id="GO:0016491">
    <property type="term" value="F:oxidoreductase activity"/>
    <property type="evidence" value="ECO:0007669"/>
    <property type="project" value="TreeGrafter"/>
</dbReference>